<dbReference type="Pfam" id="PF03124">
    <property type="entry name" value="EXS"/>
    <property type="match status" value="1"/>
</dbReference>
<feature type="region of interest" description="Disordered" evidence="5">
    <location>
        <begin position="344"/>
        <end position="367"/>
    </location>
</feature>
<feature type="compositionally biased region" description="Low complexity" evidence="5">
    <location>
        <begin position="496"/>
        <end position="513"/>
    </location>
</feature>
<feature type="transmembrane region" description="Helical" evidence="6">
    <location>
        <begin position="613"/>
        <end position="631"/>
    </location>
</feature>
<evidence type="ECO:0000256" key="6">
    <source>
        <dbReference type="SAM" id="Phobius"/>
    </source>
</evidence>
<feature type="compositionally biased region" description="Basic and acidic residues" evidence="5">
    <location>
        <begin position="244"/>
        <end position="253"/>
    </location>
</feature>
<protein>
    <recommendedName>
        <fullName evidence="7">EXS domain-containing protein</fullName>
    </recommendedName>
</protein>
<dbReference type="PROSITE" id="PS51380">
    <property type="entry name" value="EXS"/>
    <property type="match status" value="1"/>
</dbReference>
<dbReference type="GO" id="GO:0005737">
    <property type="term" value="C:cytoplasm"/>
    <property type="evidence" value="ECO:0007669"/>
    <property type="project" value="TreeGrafter"/>
</dbReference>
<gene>
    <name evidence="8" type="ORF">OAUR00152_LOCUS24179</name>
</gene>
<feature type="compositionally biased region" description="Basic residues" evidence="5">
    <location>
        <begin position="254"/>
        <end position="264"/>
    </location>
</feature>
<keyword evidence="2 6" id="KW-0812">Transmembrane</keyword>
<dbReference type="EMBL" id="HBKQ01035211">
    <property type="protein sequence ID" value="CAE2256182.1"/>
    <property type="molecule type" value="Transcribed_RNA"/>
</dbReference>
<evidence type="ECO:0000256" key="4">
    <source>
        <dbReference type="ARBA" id="ARBA00023136"/>
    </source>
</evidence>
<comment type="subcellular location">
    <subcellularLocation>
        <location evidence="1">Membrane</location>
        <topology evidence="1">Multi-pass membrane protein</topology>
    </subcellularLocation>
</comment>
<dbReference type="AlphaFoldDB" id="A0A7S4J904"/>
<feature type="transmembrane region" description="Helical" evidence="6">
    <location>
        <begin position="941"/>
        <end position="962"/>
    </location>
</feature>
<evidence type="ECO:0000259" key="7">
    <source>
        <dbReference type="PROSITE" id="PS51380"/>
    </source>
</evidence>
<keyword evidence="3 6" id="KW-1133">Transmembrane helix</keyword>
<feature type="region of interest" description="Disordered" evidence="5">
    <location>
        <begin position="160"/>
        <end position="293"/>
    </location>
</feature>
<keyword evidence="4 6" id="KW-0472">Membrane</keyword>
<feature type="compositionally biased region" description="Polar residues" evidence="5">
    <location>
        <begin position="350"/>
        <end position="363"/>
    </location>
</feature>
<feature type="transmembrane region" description="Helical" evidence="6">
    <location>
        <begin position="580"/>
        <end position="601"/>
    </location>
</feature>
<sequence length="963" mass="105644">MDFSVIAASVGSFVVSERVIRAKASVLAVLSTVAVYDLCRHSQDPASLRVYRGPAMVAFTLSCVAASLRIWRRSGVACDELLFLPGTPYAAKHGVSCPAVDAALAAPCNSEANASSSGLLDSRDNDSGLELSALDSLVGADVKSCDEVGVELMLEEHGGVRGPKLKTSDHSIGVHSLPDTDSDEAPETELLRTRSSSSGGPVIVRLSVDSGPDAAAGAPIHSTAEAHNLNQQHRSQGHRHRQEHQRDSEDSRARRGTQRGHHRRFSDTDILVESPRSGESDQAGGTGSKGMAHVRTRCNTHDRVFDEIQHTASEDLGPSGAPVAEGFVDEDLGLLEEGKQAAIKDGHASASGNANQRNESSLLDENKGLKNESMIRYLLCSQGERLRRRRYRKLRTDDTLATTEEEGAADSQAQALSPSTASSGTSSKQHANKDASSALAKGPISKKTDGVDLTYSPSGPSVAGAAVDLCLPVLFNFHMFVVLSNSRNANSSGTKSDTSSNAGSTSSASTNPTEDGMDPRILPLIFLSVLFVRSVVPPKGRMRFWSTIKYTALAPLYSVYFRDAFVGDVMTSLVKPIMDLAYCVFYYFISVYMILSVHHTLDEAGEILEKSWALHNVVLPAIAVLPLWWKFLQTLRQAWDHDKRWPYLGNAFKYLSAALVVMYGMAHREGKRSWWWVASFLLATLYQIWWDTFMDWELLVVAPKRRDGVDGSGAQSPSMRMCSCESCDCNCISSIPASAYILLPLHRRLIQPVTDAWRRLHHFCSHHTLALRSHRLYRRDQFYVRVFTYNFLSRWIWMLSFIPAYHFSRDGREVRTFAIDAKTFVGAALSVAEIVRRCLWGILKLELETIKVTDYATVPTEEDGSSPATLAQADEKFGGKSQPKSGVDMVLSALRFESQSLMVQSSASGEGSTTLPASSAGSRRVGRFKCNFSGAFRRRCFFLELLCWAASFVGLGILVVWIM</sequence>
<dbReference type="PANTHER" id="PTHR10783:SF46">
    <property type="entry name" value="PROTEIN ERD1 HOMOLOG 2"/>
    <property type="match status" value="1"/>
</dbReference>
<name>A0A7S4J904_9STRA</name>
<feature type="transmembrane region" description="Helical" evidence="6">
    <location>
        <begin position="673"/>
        <end position="690"/>
    </location>
</feature>
<feature type="region of interest" description="Disordered" evidence="5">
    <location>
        <begin position="487"/>
        <end position="515"/>
    </location>
</feature>
<feature type="transmembrane region" description="Helical" evidence="6">
    <location>
        <begin position="651"/>
        <end position="667"/>
    </location>
</feature>
<evidence type="ECO:0000313" key="8">
    <source>
        <dbReference type="EMBL" id="CAE2256182.1"/>
    </source>
</evidence>
<proteinExistence type="predicted"/>
<feature type="transmembrane region" description="Helical" evidence="6">
    <location>
        <begin position="782"/>
        <end position="805"/>
    </location>
</feature>
<feature type="compositionally biased region" description="Low complexity" evidence="5">
    <location>
        <begin position="417"/>
        <end position="427"/>
    </location>
</feature>
<evidence type="ECO:0000256" key="3">
    <source>
        <dbReference type="ARBA" id="ARBA00022989"/>
    </source>
</evidence>
<feature type="region of interest" description="Disordered" evidence="5">
    <location>
        <begin position="397"/>
        <end position="447"/>
    </location>
</feature>
<evidence type="ECO:0000256" key="5">
    <source>
        <dbReference type="SAM" id="MobiDB-lite"/>
    </source>
</evidence>
<dbReference type="GO" id="GO:0016020">
    <property type="term" value="C:membrane"/>
    <property type="evidence" value="ECO:0007669"/>
    <property type="project" value="UniProtKB-SubCell"/>
</dbReference>
<dbReference type="PANTHER" id="PTHR10783">
    <property type="entry name" value="XENOTROPIC AND POLYTROPIC RETROVIRUS RECEPTOR 1-RELATED"/>
    <property type="match status" value="1"/>
</dbReference>
<organism evidence="8">
    <name type="scientific">Odontella aurita</name>
    <dbReference type="NCBI Taxonomy" id="265563"/>
    <lineage>
        <taxon>Eukaryota</taxon>
        <taxon>Sar</taxon>
        <taxon>Stramenopiles</taxon>
        <taxon>Ochrophyta</taxon>
        <taxon>Bacillariophyta</taxon>
        <taxon>Mediophyceae</taxon>
        <taxon>Biddulphiophycidae</taxon>
        <taxon>Eupodiscales</taxon>
        <taxon>Odontellaceae</taxon>
        <taxon>Odontella</taxon>
    </lineage>
</organism>
<evidence type="ECO:0000256" key="2">
    <source>
        <dbReference type="ARBA" id="ARBA00022692"/>
    </source>
</evidence>
<reference evidence="8" key="1">
    <citation type="submission" date="2021-01" db="EMBL/GenBank/DDBJ databases">
        <authorList>
            <person name="Corre E."/>
            <person name="Pelletier E."/>
            <person name="Niang G."/>
            <person name="Scheremetjew M."/>
            <person name="Finn R."/>
            <person name="Kale V."/>
            <person name="Holt S."/>
            <person name="Cochrane G."/>
            <person name="Meng A."/>
            <person name="Brown T."/>
            <person name="Cohen L."/>
        </authorList>
    </citation>
    <scope>NUCLEOTIDE SEQUENCE</scope>
    <source>
        <strain evidence="8">Isolate 1302-5</strain>
    </source>
</reference>
<accession>A0A7S4J904</accession>
<dbReference type="InterPro" id="IPR004342">
    <property type="entry name" value="EXS_C"/>
</dbReference>
<evidence type="ECO:0000256" key="1">
    <source>
        <dbReference type="ARBA" id="ARBA00004141"/>
    </source>
</evidence>
<feature type="domain" description="EXS" evidence="7">
    <location>
        <begin position="610"/>
        <end position="878"/>
    </location>
</feature>